<evidence type="ECO:0000313" key="3">
    <source>
        <dbReference type="Proteomes" id="UP001148299"/>
    </source>
</evidence>
<dbReference type="Proteomes" id="UP001148299">
    <property type="component" value="Unassembled WGS sequence"/>
</dbReference>
<reference evidence="2" key="1">
    <citation type="submission" date="2022-12" db="EMBL/GenBank/DDBJ databases">
        <authorList>
            <person name="Petersen C."/>
        </authorList>
    </citation>
    <scope>NUCLEOTIDE SEQUENCE</scope>
    <source>
        <strain evidence="2">IBT 35675</strain>
    </source>
</reference>
<organism evidence="2 3">
    <name type="scientific">Penicillium brevicompactum</name>
    <dbReference type="NCBI Taxonomy" id="5074"/>
    <lineage>
        <taxon>Eukaryota</taxon>
        <taxon>Fungi</taxon>
        <taxon>Dikarya</taxon>
        <taxon>Ascomycota</taxon>
        <taxon>Pezizomycotina</taxon>
        <taxon>Eurotiomycetes</taxon>
        <taxon>Eurotiomycetidae</taxon>
        <taxon>Eurotiales</taxon>
        <taxon>Aspergillaceae</taxon>
        <taxon>Penicillium</taxon>
    </lineage>
</organism>
<feature type="region of interest" description="Disordered" evidence="1">
    <location>
        <begin position="1"/>
        <end position="40"/>
    </location>
</feature>
<protein>
    <submittedName>
        <fullName evidence="2">Uncharacterized protein</fullName>
    </submittedName>
</protein>
<accession>A0A9W9RZ33</accession>
<sequence length="62" mass="7116">MESGHNVIRPISNSFEPHCQVPLSPKSHLNPHRRHATPAPPYTLSYFSSLSHTHTPYRPSEW</sequence>
<gene>
    <name evidence="2" type="ORF">N7541_000479</name>
</gene>
<proteinExistence type="predicted"/>
<evidence type="ECO:0000256" key="1">
    <source>
        <dbReference type="SAM" id="MobiDB-lite"/>
    </source>
</evidence>
<keyword evidence="3" id="KW-1185">Reference proteome</keyword>
<evidence type="ECO:0000313" key="2">
    <source>
        <dbReference type="EMBL" id="KAJ5366538.1"/>
    </source>
</evidence>
<dbReference type="AlphaFoldDB" id="A0A9W9RZ33"/>
<reference evidence="2" key="2">
    <citation type="journal article" date="2023" name="IMA Fungus">
        <title>Comparative genomic study of the Penicillium genus elucidates a diverse pangenome and 15 lateral gene transfer events.</title>
        <authorList>
            <person name="Petersen C."/>
            <person name="Sorensen T."/>
            <person name="Nielsen M.R."/>
            <person name="Sondergaard T.E."/>
            <person name="Sorensen J.L."/>
            <person name="Fitzpatrick D.A."/>
            <person name="Frisvad J.C."/>
            <person name="Nielsen K.L."/>
        </authorList>
    </citation>
    <scope>NUCLEOTIDE SEQUENCE</scope>
    <source>
        <strain evidence="2">IBT 35675</strain>
    </source>
</reference>
<dbReference type="EMBL" id="JAPZBR010000001">
    <property type="protein sequence ID" value="KAJ5366538.1"/>
    <property type="molecule type" value="Genomic_DNA"/>
</dbReference>
<comment type="caution">
    <text evidence="2">The sequence shown here is derived from an EMBL/GenBank/DDBJ whole genome shotgun (WGS) entry which is preliminary data.</text>
</comment>
<name>A0A9W9RZ33_PENBR</name>